<sequence>MAYLESAFKAKWALAASGSFNSPSTISRGRVVSIDQGVLTINKAKSEITLATPTVEGMLPLDIAIGYIQKLDAMSRKSTTYADLKNYSTFNTFYPREMKNLLYFNNETKNEVTRTCTNCGVVLPDRLLQMDHQRPKIGGQIEAVAKVMRILQLTVEGPRGPKCTQLYNAFEEADRHSSNAWIRIFTDQSFLTGAIRPTQMRVTSPPGNMDGRYTLNNPGSILYAILLHFGMGDLLNICLVNGIANIRPLCSACNGGRSNKDRKYPPV</sequence>
<dbReference type="Proteomes" id="UP000240493">
    <property type="component" value="Unassembled WGS sequence"/>
</dbReference>
<organism evidence="1 2">
    <name type="scientific">Trichoderma asperellum (strain ATCC 204424 / CBS 433.97 / NBRC 101777)</name>
    <dbReference type="NCBI Taxonomy" id="1042311"/>
    <lineage>
        <taxon>Eukaryota</taxon>
        <taxon>Fungi</taxon>
        <taxon>Dikarya</taxon>
        <taxon>Ascomycota</taxon>
        <taxon>Pezizomycotina</taxon>
        <taxon>Sordariomycetes</taxon>
        <taxon>Hypocreomycetidae</taxon>
        <taxon>Hypocreales</taxon>
        <taxon>Hypocreaceae</taxon>
        <taxon>Trichoderma</taxon>
    </lineage>
</organism>
<protein>
    <submittedName>
        <fullName evidence="1">Uncharacterized protein</fullName>
    </submittedName>
</protein>
<accession>A0A2T3YY46</accession>
<dbReference type="EMBL" id="KZ679268">
    <property type="protein sequence ID" value="PTB37466.1"/>
    <property type="molecule type" value="Genomic_DNA"/>
</dbReference>
<gene>
    <name evidence="1" type="ORF">M441DRAFT_267257</name>
</gene>
<dbReference type="OrthoDB" id="5119986at2759"/>
<evidence type="ECO:0000313" key="2">
    <source>
        <dbReference type="Proteomes" id="UP000240493"/>
    </source>
</evidence>
<name>A0A2T3YY46_TRIA4</name>
<keyword evidence="2" id="KW-1185">Reference proteome</keyword>
<reference evidence="1 2" key="1">
    <citation type="submission" date="2016-07" db="EMBL/GenBank/DDBJ databases">
        <title>Multiple horizontal gene transfer events from other fungi enriched the ability of initially mycotrophic Trichoderma (Ascomycota) to feed on dead plant biomass.</title>
        <authorList>
            <consortium name="DOE Joint Genome Institute"/>
            <person name="Aerts A."/>
            <person name="Atanasova L."/>
            <person name="Chenthamara K."/>
            <person name="Zhang J."/>
            <person name="Grujic M."/>
            <person name="Henrissat B."/>
            <person name="Kuo A."/>
            <person name="Salamov A."/>
            <person name="Lipzen A."/>
            <person name="Labutti K."/>
            <person name="Barry K."/>
            <person name="Miao Y."/>
            <person name="Rahimi M.J."/>
            <person name="Shen Q."/>
            <person name="Grigoriev I.V."/>
            <person name="Kubicek C.P."/>
            <person name="Druzhinina I.S."/>
        </authorList>
    </citation>
    <scope>NUCLEOTIDE SEQUENCE [LARGE SCALE GENOMIC DNA]</scope>
    <source>
        <strain evidence="1 2">CBS 433.97</strain>
    </source>
</reference>
<dbReference type="AlphaFoldDB" id="A0A2T3YY46"/>
<evidence type="ECO:0000313" key="1">
    <source>
        <dbReference type="EMBL" id="PTB37466.1"/>
    </source>
</evidence>
<proteinExistence type="predicted"/>